<keyword evidence="6 14" id="KW-1133">Transmembrane helix</keyword>
<keyword evidence="4" id="KW-1003">Cell membrane</keyword>
<feature type="transmembrane region" description="Helical" evidence="14">
    <location>
        <begin position="84"/>
        <end position="105"/>
    </location>
</feature>
<evidence type="ECO:0000256" key="14">
    <source>
        <dbReference type="SAM" id="Phobius"/>
    </source>
</evidence>
<evidence type="ECO:0000256" key="3">
    <source>
        <dbReference type="ARBA" id="ARBA00022448"/>
    </source>
</evidence>
<dbReference type="GO" id="GO:0005886">
    <property type="term" value="C:plasma membrane"/>
    <property type="evidence" value="ECO:0007669"/>
    <property type="project" value="UniProtKB-SubCell"/>
</dbReference>
<dbReference type="AlphaFoldDB" id="A0ABD3M5Q7"/>
<dbReference type="GO" id="GO:0005254">
    <property type="term" value="F:chloride channel activity"/>
    <property type="evidence" value="ECO:0007669"/>
    <property type="project" value="UniProtKB-KW"/>
</dbReference>
<keyword evidence="10" id="KW-0325">Glycoprotein</keyword>
<keyword evidence="5 14" id="KW-0812">Transmembrane</keyword>
<keyword evidence="3" id="KW-0813">Transport</keyword>
<keyword evidence="9" id="KW-0869">Chloride channel</keyword>
<dbReference type="Proteomes" id="UP001530293">
    <property type="component" value="Unassembled WGS sequence"/>
</dbReference>
<evidence type="ECO:0000256" key="1">
    <source>
        <dbReference type="ARBA" id="ARBA00004651"/>
    </source>
</evidence>
<keyword evidence="7" id="KW-0406">Ion transport</keyword>
<feature type="transmembrane region" description="Helical" evidence="14">
    <location>
        <begin position="263"/>
        <end position="288"/>
    </location>
</feature>
<keyword evidence="12" id="KW-0407">Ion channel</keyword>
<evidence type="ECO:0000256" key="7">
    <source>
        <dbReference type="ARBA" id="ARBA00023065"/>
    </source>
</evidence>
<keyword evidence="8 14" id="KW-0472">Membrane</keyword>
<comment type="subcellular location">
    <subcellularLocation>
        <location evidence="1">Cell membrane</location>
        <topology evidence="1">Multi-pass membrane protein</topology>
    </subcellularLocation>
</comment>
<organism evidence="15 16">
    <name type="scientific">Discostella pseudostelligera</name>
    <dbReference type="NCBI Taxonomy" id="259834"/>
    <lineage>
        <taxon>Eukaryota</taxon>
        <taxon>Sar</taxon>
        <taxon>Stramenopiles</taxon>
        <taxon>Ochrophyta</taxon>
        <taxon>Bacillariophyta</taxon>
        <taxon>Coscinodiscophyceae</taxon>
        <taxon>Thalassiosirophycidae</taxon>
        <taxon>Stephanodiscales</taxon>
        <taxon>Stephanodiscaceae</taxon>
        <taxon>Discostella</taxon>
    </lineage>
</organism>
<evidence type="ECO:0000256" key="5">
    <source>
        <dbReference type="ARBA" id="ARBA00022692"/>
    </source>
</evidence>
<dbReference type="PANTHER" id="PTHR12424:SF19">
    <property type="entry name" value="INTEGRASE ZINC-BINDING DOMAIN-CONTAINING PROTEIN"/>
    <property type="match status" value="1"/>
</dbReference>
<dbReference type="PANTHER" id="PTHR12424">
    <property type="entry name" value="TWEETY-RELATED"/>
    <property type="match status" value="1"/>
</dbReference>
<evidence type="ECO:0000256" key="2">
    <source>
        <dbReference type="ARBA" id="ARBA00009849"/>
    </source>
</evidence>
<feature type="transmembrane region" description="Helical" evidence="14">
    <location>
        <begin position="445"/>
        <end position="467"/>
    </location>
</feature>
<comment type="caution">
    <text evidence="15">The sequence shown here is derived from an EMBL/GenBank/DDBJ whole genome shotgun (WGS) entry which is preliminary data.</text>
</comment>
<evidence type="ECO:0000256" key="11">
    <source>
        <dbReference type="ARBA" id="ARBA00023214"/>
    </source>
</evidence>
<comment type="similarity">
    <text evidence="2">Belongs to the tweety family.</text>
</comment>
<feature type="transmembrane region" description="Helical" evidence="14">
    <location>
        <begin position="224"/>
        <end position="242"/>
    </location>
</feature>
<dbReference type="GO" id="GO:0034707">
    <property type="term" value="C:chloride channel complex"/>
    <property type="evidence" value="ECO:0007669"/>
    <property type="project" value="UniProtKB-KW"/>
</dbReference>
<evidence type="ECO:0000256" key="4">
    <source>
        <dbReference type="ARBA" id="ARBA00022475"/>
    </source>
</evidence>
<evidence type="ECO:0000313" key="16">
    <source>
        <dbReference type="Proteomes" id="UP001530293"/>
    </source>
</evidence>
<protein>
    <submittedName>
        <fullName evidence="15">Uncharacterized protein</fullName>
    </submittedName>
</protein>
<evidence type="ECO:0000256" key="13">
    <source>
        <dbReference type="SAM" id="MobiDB-lite"/>
    </source>
</evidence>
<proteinExistence type="inferred from homology"/>
<name>A0ABD3M5Q7_9STRA</name>
<evidence type="ECO:0000256" key="8">
    <source>
        <dbReference type="ARBA" id="ARBA00023136"/>
    </source>
</evidence>
<gene>
    <name evidence="15" type="ORF">ACHAWU_009270</name>
</gene>
<keyword evidence="16" id="KW-1185">Reference proteome</keyword>
<reference evidence="15 16" key="1">
    <citation type="submission" date="2024-10" db="EMBL/GenBank/DDBJ databases">
        <title>Updated reference genomes for cyclostephanoid diatoms.</title>
        <authorList>
            <person name="Roberts W.R."/>
            <person name="Alverson A.J."/>
        </authorList>
    </citation>
    <scope>NUCLEOTIDE SEQUENCE [LARGE SCALE GENOMIC DNA]</scope>
    <source>
        <strain evidence="15 16">AJA232-27</strain>
    </source>
</reference>
<feature type="region of interest" description="Disordered" evidence="13">
    <location>
        <begin position="495"/>
        <end position="554"/>
    </location>
</feature>
<sequence length="554" mass="60642">YGHGSDFSKLASSEHEEQTDYIVGILTASYSILSLFIFWGVVIVTCKCMGKHRVGLCAGRVHVTSDRLGSGSCRLPSYLWKLRCAFIIVGCCMILLCAALAGPGLSSIMTTSTSVRNSNINVQDLIAEGLVILDTVDSVKRNIEPLDVSSIINIEAVCPSFQANLFFPVDSLRSAITAADREFRELKQLLQLSNFEATRQIVDTIWNATEHIDSAVTTVEEHDWIVKMITLFLGGLSFLMILRAVITLSSRHKSMPLSALTEIVILPLFLEALMIIWIATSAIAIASIPTADFCSGNQHEKGPSGSVMSIFEERGIGSDDIIFVTFQYYQSGCVTEDPVSSLYQYKDDLQSGIILATSMLGTMNGIGIDNINRLCGGDVSPIVEGMELINDNLGALQDALRQLRIGAHMSYSSFFELASCSKLGPIYSEMLQKTVCAHFAESSTLMFLIMFAISFVGMMMVMIRAAMYPFREIMNLSAKCAGDGFDGSSTKASTYETSTISQSEPSTGEVSTYSSTRRSDDSTPEGSMPREPLFRKQTHREDMIDSEDSVSLRV</sequence>
<keyword evidence="11" id="KW-0868">Chloride</keyword>
<feature type="non-terminal residue" evidence="15">
    <location>
        <position position="1"/>
    </location>
</feature>
<evidence type="ECO:0000256" key="12">
    <source>
        <dbReference type="ARBA" id="ARBA00023303"/>
    </source>
</evidence>
<evidence type="ECO:0000256" key="6">
    <source>
        <dbReference type="ARBA" id="ARBA00022989"/>
    </source>
</evidence>
<dbReference type="InterPro" id="IPR006990">
    <property type="entry name" value="Tweety"/>
</dbReference>
<feature type="compositionally biased region" description="Polar residues" evidence="13">
    <location>
        <begin position="495"/>
        <end position="510"/>
    </location>
</feature>
<feature type="transmembrane region" description="Helical" evidence="14">
    <location>
        <begin position="21"/>
        <end position="44"/>
    </location>
</feature>
<accession>A0ABD3M5Q7</accession>
<evidence type="ECO:0000256" key="10">
    <source>
        <dbReference type="ARBA" id="ARBA00023180"/>
    </source>
</evidence>
<evidence type="ECO:0000313" key="15">
    <source>
        <dbReference type="EMBL" id="KAL3758066.1"/>
    </source>
</evidence>
<dbReference type="EMBL" id="JALLBG020000241">
    <property type="protein sequence ID" value="KAL3758066.1"/>
    <property type="molecule type" value="Genomic_DNA"/>
</dbReference>
<evidence type="ECO:0000256" key="9">
    <source>
        <dbReference type="ARBA" id="ARBA00023173"/>
    </source>
</evidence>